<comment type="pathway">
    <text evidence="2 10">Glycolipid biosynthesis; glycosylphosphatidylinositol-anchor biosynthesis.</text>
</comment>
<dbReference type="Proteomes" id="UP000310685">
    <property type="component" value="Unassembled WGS sequence"/>
</dbReference>
<dbReference type="Proteomes" id="UP000305647">
    <property type="component" value="Unassembled WGS sequence"/>
</dbReference>
<evidence type="ECO:0000256" key="7">
    <source>
        <dbReference type="ARBA" id="ARBA00022989"/>
    </source>
</evidence>
<keyword evidence="5 10" id="KW-0812">Transmembrane</keyword>
<comment type="function">
    <text evidence="10">Required for proper folding and/or the stability of a subset of proteins in the endoplasmic reticulum. Component of glycosylphosphatidylinositol-mannosyltransferase 1 which transfers the first of the 4 mannoses in the GPI-anchor precursors during GPI-anchor biosynthesis. Probably acts by stabilizing the mannosyltransferase GPI14.</text>
</comment>
<evidence type="ECO:0000256" key="2">
    <source>
        <dbReference type="ARBA" id="ARBA00004687"/>
    </source>
</evidence>
<keyword evidence="4 10" id="KW-0337">GPI-anchor biosynthesis</keyword>
<dbReference type="GO" id="GO:0005789">
    <property type="term" value="C:endoplasmic reticulum membrane"/>
    <property type="evidence" value="ECO:0007669"/>
    <property type="project" value="UniProtKB-SubCell"/>
</dbReference>
<keyword evidence="7 10" id="KW-1133">Transmembrane helix</keyword>
<dbReference type="PROSITE" id="PS51399">
    <property type="entry name" value="SEP"/>
    <property type="match status" value="1"/>
</dbReference>
<evidence type="ECO:0000256" key="8">
    <source>
        <dbReference type="ARBA" id="ARBA00023136"/>
    </source>
</evidence>
<gene>
    <name evidence="14" type="ORF">E3Q01_00878</name>
    <name evidence="13" type="ORF">E3Q10_00934</name>
    <name evidence="12" type="ORF">E3Q22_00751</name>
</gene>
<feature type="domain" description="SEP" evidence="11">
    <location>
        <begin position="1"/>
        <end position="24"/>
    </location>
</feature>
<dbReference type="EMBL" id="SPRX01000007">
    <property type="protein sequence ID" value="TIC68480.1"/>
    <property type="molecule type" value="Genomic_DNA"/>
</dbReference>
<evidence type="ECO:0000313" key="13">
    <source>
        <dbReference type="EMBL" id="TIC33009.1"/>
    </source>
</evidence>
<protein>
    <recommendedName>
        <fullName evidence="10">Protein PBN1</fullName>
    </recommendedName>
</protein>
<evidence type="ECO:0000256" key="5">
    <source>
        <dbReference type="ARBA" id="ARBA00022692"/>
    </source>
</evidence>
<comment type="subcellular location">
    <subcellularLocation>
        <location evidence="1 10">Endoplasmic reticulum membrane</location>
        <topology evidence="1 10">Single-pass membrane protein</topology>
    </subcellularLocation>
</comment>
<evidence type="ECO:0000256" key="4">
    <source>
        <dbReference type="ARBA" id="ARBA00022502"/>
    </source>
</evidence>
<dbReference type="UniPathway" id="UPA00196"/>
<evidence type="ECO:0000259" key="11">
    <source>
        <dbReference type="PROSITE" id="PS51399"/>
    </source>
</evidence>
<evidence type="ECO:0000313" key="15">
    <source>
        <dbReference type="Proteomes" id="UP000305647"/>
    </source>
</evidence>
<evidence type="ECO:0000313" key="14">
    <source>
        <dbReference type="EMBL" id="TIC68480.1"/>
    </source>
</evidence>
<evidence type="ECO:0000256" key="10">
    <source>
        <dbReference type="RuleBase" id="RU366056"/>
    </source>
</evidence>
<reference evidence="15 16" key="1">
    <citation type="submission" date="2019-03" db="EMBL/GenBank/DDBJ databases">
        <title>Sequencing 25 genomes of Wallemia mellicola.</title>
        <authorList>
            <person name="Gostincar C."/>
        </authorList>
    </citation>
    <scope>NUCLEOTIDE SEQUENCE [LARGE SCALE GENOMIC DNA]</scope>
    <source>
        <strain evidence="12 16">EXF-6152</strain>
        <strain evidence="14 17">EXF-757</strain>
        <strain evidence="13 15">EXF-8738</strain>
    </source>
</reference>
<feature type="transmembrane region" description="Helical" evidence="10">
    <location>
        <begin position="136"/>
        <end position="157"/>
    </location>
</feature>
<evidence type="ECO:0000256" key="9">
    <source>
        <dbReference type="ARBA" id="ARBA00023180"/>
    </source>
</evidence>
<evidence type="ECO:0000313" key="16">
    <source>
        <dbReference type="Proteomes" id="UP000310685"/>
    </source>
</evidence>
<dbReference type="Pfam" id="PF08320">
    <property type="entry name" value="PIG-X"/>
    <property type="match status" value="1"/>
</dbReference>
<dbReference type="EMBL" id="SPRC01000005">
    <property type="protein sequence ID" value="TIB81766.1"/>
    <property type="molecule type" value="Genomic_DNA"/>
</dbReference>
<comment type="similarity">
    <text evidence="3 10">Belongs to the PIGX family.</text>
</comment>
<keyword evidence="8 10" id="KW-0472">Membrane</keyword>
<keyword evidence="6 10" id="KW-0256">Endoplasmic reticulum</keyword>
<sequence>MNVYPNQSMHFKVILDGRLEEACSTLILSPSLYVDWDEITRLDNAHKLGSRTPVLLQGNTNVELPEVALDSDDNRTIVQFHTNHQLIEVPVHGRYPLVKKEPTSYLETGVVESTLISSYHSCDIYLPTGSSDHEQIVGRVNVTITLLAFAFIIGSVIKQFSRGLHVKTE</sequence>
<dbReference type="Proteomes" id="UP000310708">
    <property type="component" value="Unassembled WGS sequence"/>
</dbReference>
<dbReference type="GO" id="GO:0006506">
    <property type="term" value="P:GPI anchor biosynthetic process"/>
    <property type="evidence" value="ECO:0007669"/>
    <property type="project" value="UniProtKB-UniPathway"/>
</dbReference>
<evidence type="ECO:0000256" key="1">
    <source>
        <dbReference type="ARBA" id="ARBA00004389"/>
    </source>
</evidence>
<comment type="caution">
    <text evidence="12">The sequence shown here is derived from an EMBL/GenBank/DDBJ whole genome shotgun (WGS) entry which is preliminary data.</text>
</comment>
<evidence type="ECO:0000313" key="12">
    <source>
        <dbReference type="EMBL" id="TIB81766.1"/>
    </source>
</evidence>
<proteinExistence type="inferred from homology"/>
<organism evidence="12 16">
    <name type="scientific">Wallemia mellicola</name>
    <dbReference type="NCBI Taxonomy" id="1708541"/>
    <lineage>
        <taxon>Eukaryota</taxon>
        <taxon>Fungi</taxon>
        <taxon>Dikarya</taxon>
        <taxon>Basidiomycota</taxon>
        <taxon>Wallemiomycotina</taxon>
        <taxon>Wallemiomycetes</taxon>
        <taxon>Wallemiales</taxon>
        <taxon>Wallemiaceae</taxon>
        <taxon>Wallemia</taxon>
    </lineage>
</organism>
<evidence type="ECO:0000256" key="3">
    <source>
        <dbReference type="ARBA" id="ARBA00010345"/>
    </source>
</evidence>
<evidence type="ECO:0000256" key="6">
    <source>
        <dbReference type="ARBA" id="ARBA00022824"/>
    </source>
</evidence>
<dbReference type="InterPro" id="IPR013233">
    <property type="entry name" value="PIG-X/PBN1"/>
</dbReference>
<accession>A0A4T0MH70</accession>
<keyword evidence="9" id="KW-0325">Glycoprotein</keyword>
<evidence type="ECO:0000313" key="17">
    <source>
        <dbReference type="Proteomes" id="UP000310708"/>
    </source>
</evidence>
<dbReference type="EMBL" id="SPRO01000006">
    <property type="protein sequence ID" value="TIC33009.1"/>
    <property type="molecule type" value="Genomic_DNA"/>
</dbReference>
<name>A0A4T0MH70_9BASI</name>
<dbReference type="InterPro" id="IPR012989">
    <property type="entry name" value="SEP_domain"/>
</dbReference>
<dbReference type="AlphaFoldDB" id="A0A4T0MH70"/>